<protein>
    <submittedName>
        <fullName evidence="2">9 kDa protein</fullName>
    </submittedName>
</protein>
<accession>A0A0A8JBW0</accession>
<keyword evidence="1" id="KW-0812">Transmembrane</keyword>
<name>A0A0A8JBW0_9CLOS</name>
<keyword evidence="1" id="KW-0472">Membrane</keyword>
<reference evidence="2" key="1">
    <citation type="submission" date="2014-04" db="EMBL/GenBank/DDBJ databases">
        <title>An assemblage of novel putative closterovirus variants from American persimmon.</title>
        <authorList>
            <person name="Ito T."/>
            <person name="Sato A."/>
            <person name="Suzaki K."/>
        </authorList>
    </citation>
    <scope>NUCLEOTIDE SEQUENCE</scope>
    <source>
        <strain evidence="2">Variant 4</strain>
    </source>
</reference>
<feature type="transmembrane region" description="Helical" evidence="1">
    <location>
        <begin position="12"/>
        <end position="34"/>
    </location>
</feature>
<organism evidence="2">
    <name type="scientific">Persimmon virus B</name>
    <dbReference type="NCBI Taxonomy" id="1493829"/>
    <lineage>
        <taxon>Viruses</taxon>
        <taxon>Riboviria</taxon>
        <taxon>Orthornavirae</taxon>
        <taxon>Kitrinoviricota</taxon>
        <taxon>Alsuviricetes</taxon>
        <taxon>Martellivirales</taxon>
        <taxon>Closteroviridae</taxon>
        <taxon>Olivavirus</taxon>
        <taxon>Olivavirus betadiospyri</taxon>
    </lineage>
</organism>
<gene>
    <name evidence="2" type="primary">p9</name>
</gene>
<proteinExistence type="predicted"/>
<evidence type="ECO:0000313" key="2">
    <source>
        <dbReference type="EMBL" id="BAQ08244.1"/>
    </source>
</evidence>
<evidence type="ECO:0000256" key="1">
    <source>
        <dbReference type="SAM" id="Phobius"/>
    </source>
</evidence>
<feature type="transmembrane region" description="Helical" evidence="1">
    <location>
        <begin position="46"/>
        <end position="68"/>
    </location>
</feature>
<keyword evidence="1" id="KW-1133">Transmembrane helix</keyword>
<dbReference type="EMBL" id="AB923927">
    <property type="protein sequence ID" value="BAQ08244.1"/>
    <property type="molecule type" value="Genomic_RNA"/>
</dbReference>
<sequence>MADDDEDTRMSLYQSLVWINTVYFVVWVVLTIYLKGEGIKTYAIKLTIASLPFLTYNLLVMLFILWSYKREQRRVNSVI</sequence>